<comment type="similarity">
    <text evidence="2 11">Belongs to the mitochondrial carrier (TC 2.A.29) family.</text>
</comment>
<keyword evidence="4 10" id="KW-0812">Transmembrane</keyword>
<keyword evidence="5" id="KW-0677">Repeat</keyword>
<dbReference type="InterPro" id="IPR023395">
    <property type="entry name" value="MCP_dom_sf"/>
</dbReference>
<dbReference type="AlphaFoldDB" id="A0A401GS42"/>
<feature type="region of interest" description="Disordered" evidence="12">
    <location>
        <begin position="1"/>
        <end position="62"/>
    </location>
</feature>
<evidence type="ECO:0000313" key="13">
    <source>
        <dbReference type="EMBL" id="GBE85061.1"/>
    </source>
</evidence>
<dbReference type="PANTHER" id="PTHR45671">
    <property type="entry name" value="SOLUTE CARRIER FAMILY 25 (MITOCHONDRIAL CARRIER PHOSPHATE CARRIER), MEMBER 3, LIKE-RELATED-RELATED"/>
    <property type="match status" value="1"/>
</dbReference>
<dbReference type="Pfam" id="PF00153">
    <property type="entry name" value="Mito_carr"/>
    <property type="match status" value="3"/>
</dbReference>
<dbReference type="SUPFAM" id="SSF103506">
    <property type="entry name" value="Mitochondrial carrier"/>
    <property type="match status" value="1"/>
</dbReference>
<evidence type="ECO:0000256" key="7">
    <source>
        <dbReference type="ARBA" id="ARBA00022989"/>
    </source>
</evidence>
<evidence type="ECO:0000256" key="11">
    <source>
        <dbReference type="RuleBase" id="RU000488"/>
    </source>
</evidence>
<dbReference type="InterPro" id="IPR018108">
    <property type="entry name" value="MCP_transmembrane"/>
</dbReference>
<dbReference type="GO" id="GO:1990547">
    <property type="term" value="P:mitochondrial phosphate ion transmembrane transport"/>
    <property type="evidence" value="ECO:0007669"/>
    <property type="project" value="InterPro"/>
</dbReference>
<dbReference type="InterPro" id="IPR044677">
    <property type="entry name" value="SLC25A3/Pic2/Mir1-like"/>
</dbReference>
<evidence type="ECO:0000256" key="4">
    <source>
        <dbReference type="ARBA" id="ARBA00022692"/>
    </source>
</evidence>
<protein>
    <submittedName>
        <fullName evidence="13">Mitochondrial phosphate carrier protein</fullName>
    </submittedName>
</protein>
<dbReference type="OrthoDB" id="427452at2759"/>
<feature type="repeat" description="Solcar" evidence="10">
    <location>
        <begin position="495"/>
        <end position="579"/>
    </location>
</feature>
<keyword evidence="14" id="KW-1185">Reference proteome</keyword>
<comment type="subcellular location">
    <subcellularLocation>
        <location evidence="1">Mitochondrion inner membrane</location>
        <topology evidence="1">Multi-pass membrane protein</topology>
    </subcellularLocation>
</comment>
<keyword evidence="9 10" id="KW-0472">Membrane</keyword>
<evidence type="ECO:0000256" key="2">
    <source>
        <dbReference type="ARBA" id="ARBA00006375"/>
    </source>
</evidence>
<organism evidence="13 14">
    <name type="scientific">Sparassis crispa</name>
    <dbReference type="NCBI Taxonomy" id="139825"/>
    <lineage>
        <taxon>Eukaryota</taxon>
        <taxon>Fungi</taxon>
        <taxon>Dikarya</taxon>
        <taxon>Basidiomycota</taxon>
        <taxon>Agaricomycotina</taxon>
        <taxon>Agaricomycetes</taxon>
        <taxon>Polyporales</taxon>
        <taxon>Sparassidaceae</taxon>
        <taxon>Sparassis</taxon>
    </lineage>
</organism>
<dbReference type="GeneID" id="38781978"/>
<gene>
    <name evidence="13" type="ORF">SCP_0702470</name>
</gene>
<keyword evidence="3 11" id="KW-0813">Transport</keyword>
<evidence type="ECO:0000256" key="6">
    <source>
        <dbReference type="ARBA" id="ARBA00022792"/>
    </source>
</evidence>
<evidence type="ECO:0000256" key="9">
    <source>
        <dbReference type="ARBA" id="ARBA00023136"/>
    </source>
</evidence>
<dbReference type="RefSeq" id="XP_027615974.1">
    <property type="nucleotide sequence ID" value="XM_027760173.1"/>
</dbReference>
<keyword evidence="7" id="KW-1133">Transmembrane helix</keyword>
<keyword evidence="8" id="KW-0496">Mitochondrion</keyword>
<dbReference type="EMBL" id="BFAD01000007">
    <property type="protein sequence ID" value="GBE85061.1"/>
    <property type="molecule type" value="Genomic_DNA"/>
</dbReference>
<sequence length="591" mass="64789">MTTTIQIPSGPHTSSSPRSFFDWHESPSDRPYPSTLPALSPSSRSSSLESDSDSPRSPVSPTSPWVIAAAEAQVGVHYVRERFPASGTVCGAPPFVHEPLLVRADDRVALLEEEGDHALRVRVIATGEVGLIPIWNVEGALERLARLNMEFNEAATCPVESRYLRGKRGAEASIAHMHSRCIPFAMRYPLSLHTHEYEVDESFDEFDADDEDVPVSARRQKSVEFAKCEHPVVFRYPSESLVFGEDEGTDIEDECEHEWWSGWEEDKEKFEVRVEVQEYSSEKSAPFQVPQFTAKDYSSFFLAGALCCTITHGGMTPIDVIKTRIQIDPDLAHQSLLSGGRRIVAKEGPSALLTGFGPTAVGYLVQGGAKFAGYEYWKKQFVQIAGSQDAAVRNRTAIYLGASSVAEFFADILLTPLEATRIRLVSERHYATGLTTGFMRLTREEGLRGLYAGFLPILCKQIPYAIGQFTVNEFCHELVFRNISEQTRANLSSSAKFTIALGSGVVAGFAAAILSQPADTLLSQINKGHGPSGSMVYRLRTLAVQAGFRGLFAGLGPRMVMTAGLVSGQFLLYGAIKDMLGAPPGLEIHKE</sequence>
<keyword evidence="6" id="KW-0999">Mitochondrion inner membrane</keyword>
<evidence type="ECO:0000256" key="5">
    <source>
        <dbReference type="ARBA" id="ARBA00022737"/>
    </source>
</evidence>
<dbReference type="STRING" id="139825.A0A401GS42"/>
<evidence type="ECO:0000256" key="12">
    <source>
        <dbReference type="SAM" id="MobiDB-lite"/>
    </source>
</evidence>
<evidence type="ECO:0000256" key="3">
    <source>
        <dbReference type="ARBA" id="ARBA00022448"/>
    </source>
</evidence>
<reference evidence="13 14" key="1">
    <citation type="journal article" date="2018" name="Sci. Rep.">
        <title>Genome sequence of the cauliflower mushroom Sparassis crispa (Hanabiratake) and its association with beneficial usage.</title>
        <authorList>
            <person name="Kiyama R."/>
            <person name="Furutani Y."/>
            <person name="Kawaguchi K."/>
            <person name="Nakanishi T."/>
        </authorList>
    </citation>
    <scope>NUCLEOTIDE SEQUENCE [LARGE SCALE GENOMIC DNA]</scope>
</reference>
<accession>A0A401GS42</accession>
<proteinExistence type="inferred from homology"/>
<dbReference type="PANTHER" id="PTHR45671:SF15">
    <property type="entry name" value="MIR1-PHOSPHATE TRANSPORTER OF THE MITOCHONDRIAL CARRIER (MCF) FAMILY"/>
    <property type="match status" value="1"/>
</dbReference>
<feature type="repeat" description="Solcar" evidence="10">
    <location>
        <begin position="295"/>
        <end position="380"/>
    </location>
</feature>
<dbReference type="GO" id="GO:0005743">
    <property type="term" value="C:mitochondrial inner membrane"/>
    <property type="evidence" value="ECO:0007669"/>
    <property type="project" value="UniProtKB-SubCell"/>
</dbReference>
<dbReference type="GO" id="GO:0005315">
    <property type="term" value="F:phosphate transmembrane transporter activity"/>
    <property type="evidence" value="ECO:0007669"/>
    <property type="project" value="InterPro"/>
</dbReference>
<dbReference type="PROSITE" id="PS50920">
    <property type="entry name" value="SOLCAR"/>
    <property type="match status" value="3"/>
</dbReference>
<feature type="repeat" description="Solcar" evidence="10">
    <location>
        <begin position="394"/>
        <end position="478"/>
    </location>
</feature>
<dbReference type="Proteomes" id="UP000287166">
    <property type="component" value="Unassembled WGS sequence"/>
</dbReference>
<evidence type="ECO:0000256" key="10">
    <source>
        <dbReference type="PROSITE-ProRule" id="PRU00282"/>
    </source>
</evidence>
<dbReference type="InParanoid" id="A0A401GS42"/>
<feature type="compositionally biased region" description="Low complexity" evidence="12">
    <location>
        <begin position="31"/>
        <end position="62"/>
    </location>
</feature>
<evidence type="ECO:0000256" key="1">
    <source>
        <dbReference type="ARBA" id="ARBA00004448"/>
    </source>
</evidence>
<comment type="caution">
    <text evidence="13">The sequence shown here is derived from an EMBL/GenBank/DDBJ whole genome shotgun (WGS) entry which is preliminary data.</text>
</comment>
<evidence type="ECO:0000256" key="8">
    <source>
        <dbReference type="ARBA" id="ARBA00023128"/>
    </source>
</evidence>
<feature type="compositionally biased region" description="Polar residues" evidence="12">
    <location>
        <begin position="1"/>
        <end position="18"/>
    </location>
</feature>
<name>A0A401GS42_9APHY</name>
<evidence type="ECO:0000313" key="14">
    <source>
        <dbReference type="Proteomes" id="UP000287166"/>
    </source>
</evidence>
<dbReference type="Gene3D" id="1.50.40.10">
    <property type="entry name" value="Mitochondrial carrier domain"/>
    <property type="match status" value="1"/>
</dbReference>